<feature type="transmembrane region" description="Helical" evidence="1">
    <location>
        <begin position="42"/>
        <end position="62"/>
    </location>
</feature>
<gene>
    <name evidence="2" type="ORF">E3U44_03570</name>
</gene>
<keyword evidence="1" id="KW-0812">Transmembrane</keyword>
<dbReference type="RefSeq" id="WP_134356702.1">
    <property type="nucleotide sequence ID" value="NZ_CP038033.1"/>
</dbReference>
<reference evidence="2 3" key="1">
    <citation type="submission" date="2019-03" db="EMBL/GenBank/DDBJ databases">
        <title>The genome sequence of Nitrosococcus wardiae strain D1FHST reveals the archetypal metabolic capacity of ammonia-oxidizing Gammaproteobacteria.</title>
        <authorList>
            <person name="Wang L."/>
            <person name="Lim C.K."/>
            <person name="Hanson T.E."/>
            <person name="Dang H."/>
            <person name="Klotz M.G."/>
        </authorList>
    </citation>
    <scope>NUCLEOTIDE SEQUENCE [LARGE SCALE GENOMIC DNA]</scope>
    <source>
        <strain evidence="2 3">D1FHS</strain>
    </source>
</reference>
<protein>
    <submittedName>
        <fullName evidence="2">Uncharacterized protein</fullName>
    </submittedName>
</protein>
<dbReference type="Proteomes" id="UP000294325">
    <property type="component" value="Chromosome"/>
</dbReference>
<dbReference type="EMBL" id="CP038033">
    <property type="protein sequence ID" value="QBQ53690.1"/>
    <property type="molecule type" value="Genomic_DNA"/>
</dbReference>
<evidence type="ECO:0000313" key="2">
    <source>
        <dbReference type="EMBL" id="QBQ53690.1"/>
    </source>
</evidence>
<evidence type="ECO:0000313" key="3">
    <source>
        <dbReference type="Proteomes" id="UP000294325"/>
    </source>
</evidence>
<keyword evidence="1" id="KW-1133">Transmembrane helix</keyword>
<keyword evidence="1" id="KW-0472">Membrane</keyword>
<evidence type="ECO:0000256" key="1">
    <source>
        <dbReference type="SAM" id="Phobius"/>
    </source>
</evidence>
<keyword evidence="3" id="KW-1185">Reference proteome</keyword>
<dbReference type="AlphaFoldDB" id="A0A4P7BX71"/>
<dbReference type="OrthoDB" id="7069278at2"/>
<sequence length="196" mass="21548">MEFIWQFRNHLKVTLYPVPCRRIPKTGHKEIMSIHLSHIKSGLTLVLISLILGISLGFSFGLSEDLFKDFVARGIAVNPDLADAKSQDKIWRYAQRAHFHATGIAAFSIGLLLLVAISKLKPGLKKLTSLFIGLGSFYPFAWLSMFLLAPSIGRGPAHSHMITETLTYLGVGSLSLGLLILLTNLFLGGLSETQDT</sequence>
<feature type="transmembrane region" description="Helical" evidence="1">
    <location>
        <begin position="97"/>
        <end position="117"/>
    </location>
</feature>
<dbReference type="KEGG" id="nwr:E3U44_03570"/>
<name>A0A4P7BX71_9GAMM</name>
<feature type="transmembrane region" description="Helical" evidence="1">
    <location>
        <begin position="168"/>
        <end position="190"/>
    </location>
</feature>
<organism evidence="2 3">
    <name type="scientific">Nitrosococcus wardiae</name>
    <dbReference type="NCBI Taxonomy" id="1814290"/>
    <lineage>
        <taxon>Bacteria</taxon>
        <taxon>Pseudomonadati</taxon>
        <taxon>Pseudomonadota</taxon>
        <taxon>Gammaproteobacteria</taxon>
        <taxon>Chromatiales</taxon>
        <taxon>Chromatiaceae</taxon>
        <taxon>Nitrosococcus</taxon>
    </lineage>
</organism>
<accession>A0A4P7BX71</accession>
<feature type="transmembrane region" description="Helical" evidence="1">
    <location>
        <begin position="129"/>
        <end position="148"/>
    </location>
</feature>
<proteinExistence type="predicted"/>